<keyword evidence="4" id="KW-1185">Reference proteome</keyword>
<dbReference type="EMBL" id="NKHZ01000070">
    <property type="protein sequence ID" value="PNS15615.1"/>
    <property type="molecule type" value="Genomic_DNA"/>
</dbReference>
<feature type="signal peptide" evidence="2">
    <location>
        <begin position="1"/>
        <end position="20"/>
    </location>
</feature>
<gene>
    <name evidence="3" type="ORF">CAC42_874</name>
</gene>
<sequence length="735" mass="77095">MRSLVLAYLAVALGVHALDAVNQLDAELFRRHALLESDGPLPNTTCNNNTSLASRTPLTYSRTPTGSAYASRCQSRHFSWSSAQSSWSSEHQYVKTQTYLYGGYSRSVVTDYAAATTLCDGHPRVLKSPAIPTRTRTTTYSSPGQSPTSSSLQENTYWFAYPSPSPTCSISPTDCDTLWKAYSISMSSYASLDAVGTNSRAQITQAPRTPFCMNQTVASSWYEVTKSMYGCGDCTIYGEDVKLLFFPVPTTVSRDMCASTPLARETHFSIVGDAIEVYAGKSYGQKPAPPGAVTAVVDQHTLTSGTAYISIGKVYAADRCSKDYGTTVSDVIIAMHSESVLSLRYSQGHYQYFGSSSTQTGYPVSYADFNNPIPWSAWNGQAVCYGPRWGAGCDIIYEDEYRPQLAIPAGIRKLDPRWASCQNWYGGLYDPPLTLQTQETFAVPTFSASLTATHDPATTTAAPASPFNQHISSTAQPSDSRVLAPNRGAPSPLPLVRSDDASDVGSAPPLAPGPVVISKSVPKPTSTLKSDPAALEPPASSQVITVNGKTHTAFHGGGSVIFDGQPLATGGAAVTLTDGGYVTLGPEGLVFQSRTQTAAPFAGTTVASFGGEAVTVVASPGAKTATVGSQVLSVGGRAMTLPGGTIATLGPDGLALVGPATGLGTTKQSSSAGEGSNTSGGDSQSTTTYGGVSSARQSAQQTATSTSDAPARKTSMVYFVFAMAMVISGYDQFIA</sequence>
<dbReference type="InParanoid" id="A0A2K1QKC3"/>
<keyword evidence="2" id="KW-0732">Signal</keyword>
<dbReference type="AlphaFoldDB" id="A0A2K1QKC3"/>
<dbReference type="OrthoDB" id="3944128at2759"/>
<comment type="caution">
    <text evidence="3">The sequence shown here is derived from an EMBL/GenBank/DDBJ whole genome shotgun (WGS) entry which is preliminary data.</text>
</comment>
<evidence type="ECO:0000313" key="4">
    <source>
        <dbReference type="Proteomes" id="UP000243797"/>
    </source>
</evidence>
<reference evidence="3 4" key="1">
    <citation type="submission" date="2017-06" db="EMBL/GenBank/DDBJ databases">
        <title>Draft genome sequence of a variant of Elsinoe murrayae.</title>
        <authorList>
            <person name="Cheng Q."/>
        </authorList>
    </citation>
    <scope>NUCLEOTIDE SEQUENCE [LARGE SCALE GENOMIC DNA]</scope>
    <source>
        <strain evidence="3 4">CQ-2017a</strain>
    </source>
</reference>
<dbReference type="STRING" id="2082308.A0A2K1QKC3"/>
<evidence type="ECO:0000256" key="2">
    <source>
        <dbReference type="SAM" id="SignalP"/>
    </source>
</evidence>
<evidence type="ECO:0000313" key="3">
    <source>
        <dbReference type="EMBL" id="PNS15615.1"/>
    </source>
</evidence>
<protein>
    <submittedName>
        <fullName evidence="3">Glutamine-tRNA ligase</fullName>
    </submittedName>
</protein>
<dbReference type="GO" id="GO:0016874">
    <property type="term" value="F:ligase activity"/>
    <property type="evidence" value="ECO:0007669"/>
    <property type="project" value="UniProtKB-KW"/>
</dbReference>
<feature type="compositionally biased region" description="Polar residues" evidence="1">
    <location>
        <begin position="466"/>
        <end position="479"/>
    </location>
</feature>
<feature type="region of interest" description="Disordered" evidence="1">
    <location>
        <begin position="457"/>
        <end position="540"/>
    </location>
</feature>
<feature type="region of interest" description="Disordered" evidence="1">
    <location>
        <begin position="665"/>
        <end position="708"/>
    </location>
</feature>
<proteinExistence type="predicted"/>
<dbReference type="Proteomes" id="UP000243797">
    <property type="component" value="Unassembled WGS sequence"/>
</dbReference>
<organism evidence="3 4">
    <name type="scientific">Sphaceloma murrayae</name>
    <dbReference type="NCBI Taxonomy" id="2082308"/>
    <lineage>
        <taxon>Eukaryota</taxon>
        <taxon>Fungi</taxon>
        <taxon>Dikarya</taxon>
        <taxon>Ascomycota</taxon>
        <taxon>Pezizomycotina</taxon>
        <taxon>Dothideomycetes</taxon>
        <taxon>Dothideomycetidae</taxon>
        <taxon>Myriangiales</taxon>
        <taxon>Elsinoaceae</taxon>
        <taxon>Sphaceloma</taxon>
    </lineage>
</organism>
<feature type="region of interest" description="Disordered" evidence="1">
    <location>
        <begin position="128"/>
        <end position="151"/>
    </location>
</feature>
<feature type="compositionally biased region" description="Low complexity" evidence="1">
    <location>
        <begin position="133"/>
        <end position="151"/>
    </location>
</feature>
<evidence type="ECO:0000256" key="1">
    <source>
        <dbReference type="SAM" id="MobiDB-lite"/>
    </source>
</evidence>
<feature type="chain" id="PRO_5014342840" evidence="2">
    <location>
        <begin position="21"/>
        <end position="735"/>
    </location>
</feature>
<accession>A0A2K1QKC3</accession>
<name>A0A2K1QKC3_9PEZI</name>
<keyword evidence="3" id="KW-0436">Ligase</keyword>